<dbReference type="Gene3D" id="2.120.10.10">
    <property type="match status" value="1"/>
</dbReference>
<feature type="domain" description="Sialidase" evidence="2">
    <location>
        <begin position="65"/>
        <end position="346"/>
    </location>
</feature>
<dbReference type="PANTHER" id="PTHR43752">
    <property type="entry name" value="BNR/ASP-BOX REPEAT FAMILY PROTEIN"/>
    <property type="match status" value="1"/>
</dbReference>
<reference evidence="3 4" key="1">
    <citation type="submission" date="2023-09" db="EMBL/GenBank/DDBJ databases">
        <authorList>
            <person name="Rey-Velasco X."/>
        </authorList>
    </citation>
    <scope>NUCLEOTIDE SEQUENCE [LARGE SCALE GENOMIC DNA]</scope>
    <source>
        <strain evidence="3 4">F117</strain>
    </source>
</reference>
<dbReference type="Proteomes" id="UP001262582">
    <property type="component" value="Unassembled WGS sequence"/>
</dbReference>
<keyword evidence="4" id="KW-1185">Reference proteome</keyword>
<dbReference type="InterPro" id="IPR011040">
    <property type="entry name" value="Sialidase"/>
</dbReference>
<name>A0ABU3D743_9FLAO</name>
<evidence type="ECO:0000259" key="2">
    <source>
        <dbReference type="Pfam" id="PF13088"/>
    </source>
</evidence>
<evidence type="ECO:0000256" key="1">
    <source>
        <dbReference type="SAM" id="Phobius"/>
    </source>
</evidence>
<dbReference type="RefSeq" id="WP_311503517.1">
    <property type="nucleotide sequence ID" value="NZ_JAVRHK010000007.1"/>
</dbReference>
<gene>
    <name evidence="3" type="ORF">RM539_11360</name>
</gene>
<feature type="transmembrane region" description="Helical" evidence="1">
    <location>
        <begin position="7"/>
        <end position="27"/>
    </location>
</feature>
<keyword evidence="1" id="KW-0472">Membrane</keyword>
<dbReference type="Pfam" id="PF13088">
    <property type="entry name" value="BNR_2"/>
    <property type="match status" value="1"/>
</dbReference>
<organism evidence="3 4">
    <name type="scientific">Autumnicola musiva</name>
    <dbReference type="NCBI Taxonomy" id="3075589"/>
    <lineage>
        <taxon>Bacteria</taxon>
        <taxon>Pseudomonadati</taxon>
        <taxon>Bacteroidota</taxon>
        <taxon>Flavobacteriia</taxon>
        <taxon>Flavobacteriales</taxon>
        <taxon>Flavobacteriaceae</taxon>
        <taxon>Autumnicola</taxon>
    </lineage>
</organism>
<protein>
    <submittedName>
        <fullName evidence="3">Sialidase family protein</fullName>
    </submittedName>
</protein>
<keyword evidence="1" id="KW-1133">Transmembrane helix</keyword>
<proteinExistence type="predicted"/>
<dbReference type="EMBL" id="JAVRHK010000007">
    <property type="protein sequence ID" value="MDT0677180.1"/>
    <property type="molecule type" value="Genomic_DNA"/>
</dbReference>
<sequence length="388" mass="43352">MQKVIRIFPVLGILIAVNCFYSCGIFNSKKDQSEHQNGIVLEEFVYKTADFPQSHSATLLELEDGELLCAFFGGTRERDPDVEIRLSRKNPDGTWTAPVSIADGVQSEGDRLPTWNPVLYQNSEGKIMLFYKVGPSPSEWWGMMKTSTDGGHTWSQAKRLRDNVIGPVKNKPIEIGNGIILSGSSTEDNGWQVHIERSTDGGETWDLIGPINDAEEMGAIQPTLLKHSDGRIQMLCRTRTEIEHIAQSWSNDGGLTWSEMSVTDLPNNNSGIDAVTLKDGRQLIVYNHSTRKQPGMGHKGRGVLNVSISQDGKNWEAALVLDYLDESGKQFSYPAVIQTSDGLVHIAYTWHRKRIKHVVIDPEKLKTYPIQNGKWPADRIPLITSIEQ</sequence>
<dbReference type="CDD" id="cd15482">
    <property type="entry name" value="Sialidase_non-viral"/>
    <property type="match status" value="1"/>
</dbReference>
<dbReference type="SUPFAM" id="SSF50939">
    <property type="entry name" value="Sialidases"/>
    <property type="match status" value="1"/>
</dbReference>
<evidence type="ECO:0000313" key="3">
    <source>
        <dbReference type="EMBL" id="MDT0677180.1"/>
    </source>
</evidence>
<comment type="caution">
    <text evidence="3">The sequence shown here is derived from an EMBL/GenBank/DDBJ whole genome shotgun (WGS) entry which is preliminary data.</text>
</comment>
<keyword evidence="1" id="KW-0812">Transmembrane</keyword>
<dbReference type="PANTHER" id="PTHR43752:SF2">
    <property type="entry name" value="BNR_ASP-BOX REPEAT FAMILY PROTEIN"/>
    <property type="match status" value="1"/>
</dbReference>
<evidence type="ECO:0000313" key="4">
    <source>
        <dbReference type="Proteomes" id="UP001262582"/>
    </source>
</evidence>
<accession>A0ABU3D743</accession>
<dbReference type="InterPro" id="IPR036278">
    <property type="entry name" value="Sialidase_sf"/>
</dbReference>